<proteinExistence type="predicted"/>
<accession>A0A6B3STT1</accession>
<name>A0A6B3STT1_9BURK</name>
<dbReference type="Proteomes" id="UP000482155">
    <property type="component" value="Unassembled WGS sequence"/>
</dbReference>
<evidence type="ECO:0000313" key="2">
    <source>
        <dbReference type="Proteomes" id="UP000482155"/>
    </source>
</evidence>
<keyword evidence="2" id="KW-1185">Reference proteome</keyword>
<comment type="caution">
    <text evidence="1">The sequence shown here is derived from an EMBL/GenBank/DDBJ whole genome shotgun (WGS) entry which is preliminary data.</text>
</comment>
<gene>
    <name evidence="1" type="ORF">G3574_24235</name>
</gene>
<organism evidence="1 2">
    <name type="scientific">Noviherbaspirillum galbum</name>
    <dbReference type="NCBI Taxonomy" id="2709383"/>
    <lineage>
        <taxon>Bacteria</taxon>
        <taxon>Pseudomonadati</taxon>
        <taxon>Pseudomonadota</taxon>
        <taxon>Betaproteobacteria</taxon>
        <taxon>Burkholderiales</taxon>
        <taxon>Oxalobacteraceae</taxon>
        <taxon>Noviherbaspirillum</taxon>
    </lineage>
</organism>
<protein>
    <submittedName>
        <fullName evidence="1">Uncharacterized protein</fullName>
    </submittedName>
</protein>
<dbReference type="EMBL" id="JAAIVB010000078">
    <property type="protein sequence ID" value="NEX64203.1"/>
    <property type="molecule type" value="Genomic_DNA"/>
</dbReference>
<reference evidence="1 2" key="1">
    <citation type="submission" date="2020-02" db="EMBL/GenBank/DDBJ databases">
        <authorList>
            <person name="Kim M.K."/>
        </authorList>
    </citation>
    <scope>NUCLEOTIDE SEQUENCE [LARGE SCALE GENOMIC DNA]</scope>
    <source>
        <strain evidence="1 2">17J57-3</strain>
    </source>
</reference>
<dbReference type="RefSeq" id="WP_163968111.1">
    <property type="nucleotide sequence ID" value="NZ_JAAIVB010000078.1"/>
</dbReference>
<dbReference type="AlphaFoldDB" id="A0A6B3STT1"/>
<evidence type="ECO:0000313" key="1">
    <source>
        <dbReference type="EMBL" id="NEX64203.1"/>
    </source>
</evidence>
<sequence>MHSLTLMENACERAIEVSCRPEAWMETYCQICDPASVKHVILMLRESKQRMPCTEEDLSHMAELVKGLVAYLKNHVEEADPRMDELILLARQMLSRLAL</sequence>